<dbReference type="FunFam" id="3.40.50.300:FF:001660">
    <property type="entry name" value="NF-X1 finger and helicase protein, putative"/>
    <property type="match status" value="1"/>
</dbReference>
<dbReference type="GO" id="GO:0005737">
    <property type="term" value="C:cytoplasm"/>
    <property type="evidence" value="ECO:0007669"/>
    <property type="project" value="UniProtKB-SubCell"/>
</dbReference>
<organism evidence="13 14">
    <name type="scientific">Pyronema omphalodes (strain CBS 100304)</name>
    <name type="common">Pyronema confluens</name>
    <dbReference type="NCBI Taxonomy" id="1076935"/>
    <lineage>
        <taxon>Eukaryota</taxon>
        <taxon>Fungi</taxon>
        <taxon>Dikarya</taxon>
        <taxon>Ascomycota</taxon>
        <taxon>Pezizomycotina</taxon>
        <taxon>Pezizomycetes</taxon>
        <taxon>Pezizales</taxon>
        <taxon>Pyronemataceae</taxon>
        <taxon>Pyronema</taxon>
    </lineage>
</organism>
<dbReference type="InterPro" id="IPR000967">
    <property type="entry name" value="Znf_NFX1"/>
</dbReference>
<gene>
    <name evidence="13" type="ORF">PCON_14345</name>
</gene>
<dbReference type="Pfam" id="PF20173">
    <property type="entry name" value="ZnF_RZ-type"/>
    <property type="match status" value="1"/>
</dbReference>
<keyword evidence="6" id="KW-0067">ATP-binding</keyword>
<dbReference type="GO" id="GO:0002376">
    <property type="term" value="P:immune system process"/>
    <property type="evidence" value="ECO:0007669"/>
    <property type="project" value="UniProtKB-KW"/>
</dbReference>
<dbReference type="PROSITE" id="PS50103">
    <property type="entry name" value="ZF_C3H1"/>
    <property type="match status" value="1"/>
</dbReference>
<dbReference type="InterPro" id="IPR027417">
    <property type="entry name" value="P-loop_NTPase"/>
</dbReference>
<keyword evidence="8" id="KW-0391">Immunity</keyword>
<evidence type="ECO:0000256" key="9">
    <source>
        <dbReference type="PROSITE-ProRule" id="PRU00723"/>
    </source>
</evidence>
<feature type="domain" description="RZ-type" evidence="12">
    <location>
        <begin position="1894"/>
        <end position="1974"/>
    </location>
</feature>
<dbReference type="Pfam" id="PF13086">
    <property type="entry name" value="AAA_11"/>
    <property type="match status" value="1"/>
</dbReference>
<dbReference type="Proteomes" id="UP000018144">
    <property type="component" value="Unassembled WGS sequence"/>
</dbReference>
<dbReference type="GO" id="GO:0031048">
    <property type="term" value="P:regulatory ncRNA-mediated heterochromatin formation"/>
    <property type="evidence" value="ECO:0007669"/>
    <property type="project" value="TreeGrafter"/>
</dbReference>
<feature type="domain" description="C3H1-type" evidence="11">
    <location>
        <begin position="3"/>
        <end position="31"/>
    </location>
</feature>
<feature type="compositionally biased region" description="Basic and acidic residues" evidence="10">
    <location>
        <begin position="58"/>
        <end position="68"/>
    </location>
</feature>
<dbReference type="Pfam" id="PF25396">
    <property type="entry name" value="ZNFX1"/>
    <property type="match status" value="1"/>
</dbReference>
<keyword evidence="5 9" id="KW-0863">Zinc-finger</keyword>
<dbReference type="Pfam" id="PF13087">
    <property type="entry name" value="AAA_12"/>
    <property type="match status" value="1"/>
</dbReference>
<dbReference type="SUPFAM" id="SSF52540">
    <property type="entry name" value="P-loop containing nucleoside triphosphate hydrolases"/>
    <property type="match status" value="1"/>
</dbReference>
<dbReference type="InterPro" id="IPR045055">
    <property type="entry name" value="DNA2/NAM7-like"/>
</dbReference>
<dbReference type="InterPro" id="IPR041679">
    <property type="entry name" value="DNA2/NAM7-like_C"/>
</dbReference>
<dbReference type="InterPro" id="IPR041677">
    <property type="entry name" value="DNA2/NAM7_AAA_11"/>
</dbReference>
<evidence type="ECO:0000259" key="12">
    <source>
        <dbReference type="PROSITE" id="PS51981"/>
    </source>
</evidence>
<keyword evidence="6" id="KW-0378">Hydrolase</keyword>
<keyword evidence="7 9" id="KW-0862">Zinc</keyword>
<evidence type="ECO:0000256" key="3">
    <source>
        <dbReference type="ARBA" id="ARBA00022723"/>
    </source>
</evidence>
<keyword evidence="3 9" id="KW-0479">Metal-binding</keyword>
<dbReference type="Gene3D" id="3.40.50.300">
    <property type="entry name" value="P-loop containing nucleotide triphosphate hydrolases"/>
    <property type="match status" value="3"/>
</dbReference>
<dbReference type="InterPro" id="IPR046439">
    <property type="entry name" value="ZF_RZ_dom"/>
</dbReference>
<dbReference type="STRING" id="1076935.U4LU19"/>
<dbReference type="PANTHER" id="PTHR10887:SF445">
    <property type="entry name" value="NFX1-TYPE ZINC FINGER-CONTAINING PROTEIN 1"/>
    <property type="match status" value="1"/>
</dbReference>
<feature type="compositionally biased region" description="Low complexity" evidence="10">
    <location>
        <begin position="41"/>
        <end position="54"/>
    </location>
</feature>
<dbReference type="CDD" id="cd18808">
    <property type="entry name" value="SF1_C_Upf1"/>
    <property type="match status" value="1"/>
</dbReference>
<keyword evidence="6" id="KW-0347">Helicase</keyword>
<evidence type="ECO:0000256" key="2">
    <source>
        <dbReference type="ARBA" id="ARBA00022490"/>
    </source>
</evidence>
<name>U4LU19_PYROM</name>
<dbReference type="eggNOG" id="KOG1807">
    <property type="taxonomic scope" value="Eukaryota"/>
</dbReference>
<accession>U4LU19</accession>
<evidence type="ECO:0000256" key="10">
    <source>
        <dbReference type="SAM" id="MobiDB-lite"/>
    </source>
</evidence>
<evidence type="ECO:0000256" key="7">
    <source>
        <dbReference type="ARBA" id="ARBA00022833"/>
    </source>
</evidence>
<dbReference type="GO" id="GO:0008270">
    <property type="term" value="F:zinc ion binding"/>
    <property type="evidence" value="ECO:0007669"/>
    <property type="project" value="UniProtKB-KW"/>
</dbReference>
<evidence type="ECO:0000256" key="6">
    <source>
        <dbReference type="ARBA" id="ARBA00022806"/>
    </source>
</evidence>
<keyword evidence="14" id="KW-1185">Reference proteome</keyword>
<dbReference type="PROSITE" id="PS51981">
    <property type="entry name" value="ZF_RZ"/>
    <property type="match status" value="1"/>
</dbReference>
<evidence type="ECO:0000256" key="4">
    <source>
        <dbReference type="ARBA" id="ARBA00022737"/>
    </source>
</evidence>
<evidence type="ECO:0000313" key="13">
    <source>
        <dbReference type="EMBL" id="CCX33305.1"/>
    </source>
</evidence>
<dbReference type="CDD" id="cd17936">
    <property type="entry name" value="EEXXEc_NFX1"/>
    <property type="match status" value="1"/>
</dbReference>
<reference evidence="13 14" key="1">
    <citation type="journal article" date="2013" name="PLoS Genet.">
        <title>The genome and development-dependent transcriptomes of Pyronema confluens: a window into fungal evolution.</title>
        <authorList>
            <person name="Traeger S."/>
            <person name="Altegoer F."/>
            <person name="Freitag M."/>
            <person name="Gabaldon T."/>
            <person name="Kempken F."/>
            <person name="Kumar A."/>
            <person name="Marcet-Houben M."/>
            <person name="Poggeler S."/>
            <person name="Stajich J.E."/>
            <person name="Nowrousian M."/>
        </authorList>
    </citation>
    <scope>NUCLEOTIDE SEQUENCE [LARGE SCALE GENOMIC DNA]</scope>
    <source>
        <strain evidence="14">CBS 100304</strain>
        <tissue evidence="13">Vegetative mycelium</tissue>
    </source>
</reference>
<dbReference type="OMA" id="ASTAPMW"/>
<evidence type="ECO:0000256" key="8">
    <source>
        <dbReference type="ARBA" id="ARBA00022859"/>
    </source>
</evidence>
<comment type="subcellular location">
    <subcellularLocation>
        <location evidence="1">Cytoplasm</location>
    </subcellularLocation>
</comment>
<dbReference type="InterPro" id="IPR057373">
    <property type="entry name" value="ZNFX1"/>
</dbReference>
<dbReference type="PANTHER" id="PTHR10887">
    <property type="entry name" value="DNA2/NAM7 HELICASE FAMILY"/>
    <property type="match status" value="1"/>
</dbReference>
<keyword evidence="2" id="KW-0963">Cytoplasm</keyword>
<proteinExistence type="predicted"/>
<evidence type="ECO:0000256" key="5">
    <source>
        <dbReference type="ARBA" id="ARBA00022771"/>
    </source>
</evidence>
<keyword evidence="4" id="KW-0677">Repeat</keyword>
<dbReference type="GO" id="GO:0031380">
    <property type="term" value="C:nuclear RNA-directed RNA polymerase complex"/>
    <property type="evidence" value="ECO:0007669"/>
    <property type="project" value="TreeGrafter"/>
</dbReference>
<dbReference type="InterPro" id="IPR000571">
    <property type="entry name" value="Znf_CCCH"/>
</dbReference>
<dbReference type="CDD" id="cd06008">
    <property type="entry name" value="NF-X1-zinc-finger"/>
    <property type="match status" value="1"/>
</dbReference>
<feature type="zinc finger region" description="C3H1-type" evidence="9">
    <location>
        <begin position="3"/>
        <end position="31"/>
    </location>
</feature>
<dbReference type="OrthoDB" id="2423195at2759"/>
<dbReference type="GO" id="GO:0004386">
    <property type="term" value="F:helicase activity"/>
    <property type="evidence" value="ECO:0007669"/>
    <property type="project" value="InterPro"/>
</dbReference>
<protein>
    <submittedName>
        <fullName evidence="13">Similar to NFX1-type zinc finger-containing protein 1 acc. no. Q8R151</fullName>
    </submittedName>
</protein>
<evidence type="ECO:0000259" key="11">
    <source>
        <dbReference type="PROSITE" id="PS50103"/>
    </source>
</evidence>
<evidence type="ECO:0000256" key="1">
    <source>
        <dbReference type="ARBA" id="ARBA00004496"/>
    </source>
</evidence>
<evidence type="ECO:0000313" key="14">
    <source>
        <dbReference type="Proteomes" id="UP000018144"/>
    </source>
</evidence>
<keyword evidence="6" id="KW-0547">Nucleotide-binding</keyword>
<dbReference type="EMBL" id="HF936042">
    <property type="protein sequence ID" value="CCX33305.1"/>
    <property type="molecule type" value="Genomic_DNA"/>
</dbReference>
<dbReference type="SMART" id="SM00438">
    <property type="entry name" value="ZnF_NFX"/>
    <property type="match status" value="4"/>
</dbReference>
<dbReference type="InterPro" id="IPR047187">
    <property type="entry name" value="SF1_C_Upf1"/>
</dbReference>
<feature type="region of interest" description="Disordered" evidence="10">
    <location>
        <begin position="27"/>
        <end position="68"/>
    </location>
</feature>
<sequence length="1980" mass="222943">MSSRNGGTCHQFSREGKCKFGSKCKFTHVSGSSSKSTPKRTGPGSSSQSTPQGQYQAQHDRPRVTYGPRRRDWSYQLSDADAFTPTKFESIVKAGIEIVDSGDSDTKQSLVKSLGEEKGLSWIARALEMEYGVQDTYTYGLLFHDHCIPFLRLISHEEIMSSLILEKAVGTIYNVVYGASGRRGLTFFGKAVANLQLSRQDPSKGLQCEEAIFAISAAFFATLNLNHEASIQQGFKTIAISLNQCLTAFPVDRQASFAIRCAERNIQRIKEQLQMGDAIPRMTHTTGATSFVSSDIKVDPPGDLSIKGPRHDNDKASIEEIEILPTTSEIKSDRSEYLPLKYREFPHHETGIQRLLDTQFRLLREDTAGQLRDAVCALVDSWEVLVRSKDKNAKRKHLRRIDAKLCIFDNIKVSKLRFDRRKGMLIDVTFDQPDRAVGGNNKKREDWWKESKYLQTGSLVALVDENMETTFLLVADRQIFSRRKDGESIEEFRKKGVQDLASDQNRAMISLVLVTPESKIDQARILDLVQQTSKGGAIMIEFPGLLYASFEPVLRCLKALHRNPTLPFTKYLTMAAPEHYKIEEGIIKIQPPLYLSKIPGTQLDLSCITNNRYPLNFSLNQPTTIEQLKQYTTLDHGQCESLLMSLKHELALVQGPPGTGKSFVGHKLVQVLLHNRTKLKIGPIICVCYTNHALDQFLMHLLESGHTSMIRMGSRSKCEALDAFTLHSVRKGSTATRVEKNNIWTAQRELDEVDEDLSKLLKRASYGCNDTDIAYYLLANNQPTYQMLYEGAKDFAGQEKSKEGWQTVSHKTRSDIFRIWSNGKGFLPSHTWQPREGHQARSLQTLLRDRVNPWKTTYRERQSLRSYWEESVNSKRQQEIASLVQKFTTAEANLRAQYKEADKRCLEQAHIIGVTTTGLATNSDLLRSLSAKVLVCEEAAEVLEAHLITALLPSVEHAILIGDHLQLRATISRYELSMESDQGKKYGLDESLFERLANERFNGAKMPIAALDTQRRMHPSIASLVRETLYPQLKDYENTHKYPEVVGMRRRLFWLDHEHREDSGENDGPMQTSKSNEYEVEVVVSLVRHLARQGVYTGKDDIAVLTPYLGQLRKLRKKLADSFDLVIGDKDMEQIEAEEEDEIPIPTTFQPKPRVTKGRLLDGIRIATVDNFQGEEAKIIIVSLVRSNEAHKCGFLKTSNRINVLLSRAQHGMYIIGDSKTSKGIPMWGQVINMLEACDNIGPILELQCPRHRDTPIPVATAHDFNVFAPEGGCSEQCGKRLTCGHTCILKCHSNILHSLVQCKEDCMRSYSHCDHPCPKRCWENCGGCKVRLVSKHTLPCGHTPNSLECWETIDLTKVKCSQKVQKVVPGCNHIATVQCHVDINKHSCQSFCGAQLPCGHKCARRCTDCRKKQKPEKDGQPAPQDIIDHQTCIVPCGRGYTTCNHACKASCHSGSDCQNCDLPCEVRCVHSHCPNKCSEPCTPCAVPCSWDCKHQPEPCHMPCAVPCDIIPCSVRCDKQLLCGHQCPSICGEACPEPKFCQLCAKDEVLDTVLDLIMFTSYRDMDLNEEPVIFLSCGHFFSTSTLDGIMDIRSAYEVDEDGRILAPKGFKRADMKGCPTCRAPLRNIHRYNRVVKGALLDEATKRFMAHAGKLQTKIQALVEKAEANLEDTVNQFVLKCQAANTMFSKTKEIESYQRKAKDFIEQVCNFVSTVQQQEQPYGKVHEMVLDARRRRGAKSQFELDNAVIQHGFRFRGRAMSLRVTWAAVWNFKTFSAHVDDFLAKWKNFVLPLLWGAKQECMQLLEDANRAGYNKQIVESLVYHAQFSALELLHGPPGQENMPPDEQRVALVAHELQNLDNCLDILKAQPSCEYLRDDIKKAKALLNGGTFYSFVSNEEKKAIYQAMASEFRGTGHWYYCQNGHPAFANFVVQFSVGECGMPMQLARCPECAAPVGGQDHVATAGVARAADFEQQFARMGI</sequence>